<dbReference type="HAMAP" id="MF_00795">
    <property type="entry name" value="CutC"/>
    <property type="match status" value="1"/>
</dbReference>
<dbReference type="Proteomes" id="UP000199025">
    <property type="component" value="Unassembled WGS sequence"/>
</dbReference>
<dbReference type="InterPro" id="IPR005627">
    <property type="entry name" value="CutC-like"/>
</dbReference>
<keyword evidence="2" id="KW-0963">Cytoplasm</keyword>
<dbReference type="PANTHER" id="PTHR12598:SF0">
    <property type="entry name" value="COPPER HOMEOSTASIS PROTEIN CUTC HOMOLOG"/>
    <property type="match status" value="1"/>
</dbReference>
<evidence type="ECO:0000313" key="3">
    <source>
        <dbReference type="EMBL" id="SFI87646.1"/>
    </source>
</evidence>
<reference evidence="3 4" key="1">
    <citation type="submission" date="2016-10" db="EMBL/GenBank/DDBJ databases">
        <authorList>
            <person name="de Groot N.N."/>
        </authorList>
    </citation>
    <scope>NUCLEOTIDE SEQUENCE [LARGE SCALE GENOMIC DNA]</scope>
    <source>
        <strain evidence="3 4">DSM 44468</strain>
    </source>
</reference>
<evidence type="ECO:0000313" key="4">
    <source>
        <dbReference type="Proteomes" id="UP000199025"/>
    </source>
</evidence>
<dbReference type="SUPFAM" id="SSF110395">
    <property type="entry name" value="CutC-like"/>
    <property type="match status" value="1"/>
</dbReference>
<accession>A0A1I3LT64</accession>
<comment type="similarity">
    <text evidence="1 2">Belongs to the CutC family.</text>
</comment>
<organism evidence="3 4">
    <name type="scientific">Amycolatopsis sacchari</name>
    <dbReference type="NCBI Taxonomy" id="115433"/>
    <lineage>
        <taxon>Bacteria</taxon>
        <taxon>Bacillati</taxon>
        <taxon>Actinomycetota</taxon>
        <taxon>Actinomycetes</taxon>
        <taxon>Pseudonocardiales</taxon>
        <taxon>Pseudonocardiaceae</taxon>
        <taxon>Amycolatopsis</taxon>
    </lineage>
</organism>
<sequence>MNLRIELSTDTVDGAVTADELGADRIELCSAGELGGLTPGPGLLAAVLARCHRAEVHVLIRPREGGFRYTPSEVDAMLTDVRHAAISGAAGVVVGALTARNELDRAVLADLVAAADGLPVTVHRAIDVSADPVTAVEALVPLGVRRVLSSGGAARAEDGVPVLRRMVAAAGDALAVMACGGIRPHNALAIARATGVRDLHAAPRRRLPPPPPSAVDYGTYAVLDEEAAGALVALARSAEG</sequence>
<dbReference type="InterPro" id="IPR036822">
    <property type="entry name" value="CutC-like_dom_sf"/>
</dbReference>
<protein>
    <recommendedName>
        <fullName evidence="2">PF03932 family protein CutC</fullName>
    </recommendedName>
</protein>
<evidence type="ECO:0000256" key="2">
    <source>
        <dbReference type="HAMAP-Rule" id="MF_00795"/>
    </source>
</evidence>
<proteinExistence type="inferred from homology"/>
<dbReference type="Gene3D" id="3.20.20.380">
    <property type="entry name" value="Copper homeostasis (CutC) domain"/>
    <property type="match status" value="1"/>
</dbReference>
<dbReference type="PANTHER" id="PTHR12598">
    <property type="entry name" value="COPPER HOMEOSTASIS PROTEIN CUTC"/>
    <property type="match status" value="1"/>
</dbReference>
<dbReference type="Pfam" id="PF03932">
    <property type="entry name" value="CutC"/>
    <property type="match status" value="1"/>
</dbReference>
<dbReference type="RefSeq" id="WP_245782891.1">
    <property type="nucleotide sequence ID" value="NZ_FORP01000002.1"/>
</dbReference>
<dbReference type="EMBL" id="FORP01000002">
    <property type="protein sequence ID" value="SFI87646.1"/>
    <property type="molecule type" value="Genomic_DNA"/>
</dbReference>
<dbReference type="STRING" id="115433.SAMN05421835_10227"/>
<comment type="subcellular location">
    <subcellularLocation>
        <location evidence="2">Cytoplasm</location>
    </subcellularLocation>
</comment>
<dbReference type="GO" id="GO:0005507">
    <property type="term" value="F:copper ion binding"/>
    <property type="evidence" value="ECO:0007669"/>
    <property type="project" value="TreeGrafter"/>
</dbReference>
<comment type="caution">
    <text evidence="2">Once thought to be involved in copper homeostasis, experiments in E.coli have shown this is not the case.</text>
</comment>
<dbReference type="AlphaFoldDB" id="A0A1I3LT64"/>
<gene>
    <name evidence="2" type="primary">cutC</name>
    <name evidence="3" type="ORF">SAMN05421835_10227</name>
</gene>
<dbReference type="GO" id="GO:0005737">
    <property type="term" value="C:cytoplasm"/>
    <property type="evidence" value="ECO:0007669"/>
    <property type="project" value="UniProtKB-SubCell"/>
</dbReference>
<name>A0A1I3LT64_9PSEU</name>
<evidence type="ECO:0000256" key="1">
    <source>
        <dbReference type="ARBA" id="ARBA00007768"/>
    </source>
</evidence>
<keyword evidence="4" id="KW-1185">Reference proteome</keyword>